<protein>
    <recommendedName>
        <fullName evidence="3">DUF4349 domain-containing protein</fullName>
    </recommendedName>
</protein>
<dbReference type="Pfam" id="PF14257">
    <property type="entry name" value="DUF4349"/>
    <property type="match status" value="1"/>
</dbReference>
<dbReference type="PROSITE" id="PS51257">
    <property type="entry name" value="PROKAR_LIPOPROTEIN"/>
    <property type="match status" value="1"/>
</dbReference>
<dbReference type="AlphaFoldDB" id="A0A1M4SHR2"/>
<feature type="transmembrane region" description="Helical" evidence="1">
    <location>
        <begin position="228"/>
        <end position="253"/>
    </location>
</feature>
<keyword evidence="5" id="KW-1185">Reference proteome</keyword>
<evidence type="ECO:0000313" key="4">
    <source>
        <dbReference type="EMBL" id="SHE31692.1"/>
    </source>
</evidence>
<sequence length="270" mass="30982">MKKTLCFIFLSMFLLTGCGAKESEKMTEVTTLSKLAEEESDNSINTVDKKLIKDGNLNFQTNDIDKTDAFIKSAVKKFDAYISNDEKYSNESNKGSDLTIRVPADKYDSLMTYIIDNADVKRLDRKSTEIRDVTEDYIDTQTRLKIKKASEAKLMILLNKAKDLKDLLAVQAQLTDLQADIESIEGHMKYLNDRVNYSTLKVSFYKNAVKSNTFFGDFWDALKNGWQVFLQVITFIANLWVIILVSVFLVMGFKSYRRRKKNSKNTKNAE</sequence>
<keyword evidence="1" id="KW-0812">Transmembrane</keyword>
<evidence type="ECO:0000259" key="3">
    <source>
        <dbReference type="Pfam" id="PF14257"/>
    </source>
</evidence>
<dbReference type="OrthoDB" id="5381491at2"/>
<dbReference type="EMBL" id="FQTV01000001">
    <property type="protein sequence ID" value="SHE31692.1"/>
    <property type="molecule type" value="Genomic_DNA"/>
</dbReference>
<evidence type="ECO:0000256" key="1">
    <source>
        <dbReference type="SAM" id="Phobius"/>
    </source>
</evidence>
<keyword evidence="1" id="KW-0472">Membrane</keyword>
<reference evidence="5" key="1">
    <citation type="submission" date="2016-11" db="EMBL/GenBank/DDBJ databases">
        <authorList>
            <person name="Varghese N."/>
            <person name="Submissions S."/>
        </authorList>
    </citation>
    <scope>NUCLEOTIDE SEQUENCE [LARGE SCALE GENOMIC DNA]</scope>
    <source>
        <strain evidence="5">DSM 26991</strain>
    </source>
</reference>
<feature type="domain" description="DUF4349" evidence="3">
    <location>
        <begin position="50"/>
        <end position="248"/>
    </location>
</feature>
<evidence type="ECO:0000256" key="2">
    <source>
        <dbReference type="SAM" id="SignalP"/>
    </source>
</evidence>
<feature type="chain" id="PRO_5011957017" description="DUF4349 domain-containing protein" evidence="2">
    <location>
        <begin position="21"/>
        <end position="270"/>
    </location>
</feature>
<organism evidence="4 5">
    <name type="scientific">Bacteroides luti</name>
    <dbReference type="NCBI Taxonomy" id="1297750"/>
    <lineage>
        <taxon>Bacteria</taxon>
        <taxon>Pseudomonadati</taxon>
        <taxon>Bacteroidota</taxon>
        <taxon>Bacteroidia</taxon>
        <taxon>Bacteroidales</taxon>
        <taxon>Bacteroidaceae</taxon>
        <taxon>Bacteroides</taxon>
    </lineage>
</organism>
<gene>
    <name evidence="4" type="ORF">SAMN05444405_101103</name>
</gene>
<feature type="signal peptide" evidence="2">
    <location>
        <begin position="1"/>
        <end position="20"/>
    </location>
</feature>
<dbReference type="Proteomes" id="UP000184509">
    <property type="component" value="Unassembled WGS sequence"/>
</dbReference>
<dbReference type="RefSeq" id="WP_073398566.1">
    <property type="nucleotide sequence ID" value="NZ_FQTV01000001.1"/>
</dbReference>
<accession>A0A1M4SHR2</accession>
<proteinExistence type="predicted"/>
<keyword evidence="1" id="KW-1133">Transmembrane helix</keyword>
<evidence type="ECO:0000313" key="5">
    <source>
        <dbReference type="Proteomes" id="UP000184509"/>
    </source>
</evidence>
<dbReference type="STRING" id="1297750.SAMN05444405_101103"/>
<name>A0A1M4SHR2_9BACE</name>
<dbReference type="InterPro" id="IPR025645">
    <property type="entry name" value="DUF4349"/>
</dbReference>
<keyword evidence="2" id="KW-0732">Signal</keyword>